<reference evidence="1" key="1">
    <citation type="journal article" date="2020" name="Nature">
        <title>Giant virus diversity and host interactions through global metagenomics.</title>
        <authorList>
            <person name="Schulz F."/>
            <person name="Roux S."/>
            <person name="Paez-Espino D."/>
            <person name="Jungbluth S."/>
            <person name="Walsh D.A."/>
            <person name="Denef V.J."/>
            <person name="McMahon K.D."/>
            <person name="Konstantinidis K.T."/>
            <person name="Eloe-Fadrosh E.A."/>
            <person name="Kyrpides N.C."/>
            <person name="Woyke T."/>
        </authorList>
    </citation>
    <scope>NUCLEOTIDE SEQUENCE</scope>
    <source>
        <strain evidence="1">GVMAG-S-1021933-23</strain>
    </source>
</reference>
<accession>A0A6C0ADU2</accession>
<evidence type="ECO:0000313" key="1">
    <source>
        <dbReference type="EMBL" id="QHS77565.1"/>
    </source>
</evidence>
<proteinExistence type="predicted"/>
<sequence length="44" mass="5355">MKFEFPIESSLNLLKQSSITFKKFSSLFLKKMKFIIKFYFINKI</sequence>
<protein>
    <submittedName>
        <fullName evidence="1">Uncharacterized protein</fullName>
    </submittedName>
</protein>
<dbReference type="AlphaFoldDB" id="A0A6C0ADU2"/>
<name>A0A6C0ADU2_9ZZZZ</name>
<organism evidence="1">
    <name type="scientific">viral metagenome</name>
    <dbReference type="NCBI Taxonomy" id="1070528"/>
    <lineage>
        <taxon>unclassified sequences</taxon>
        <taxon>metagenomes</taxon>
        <taxon>organismal metagenomes</taxon>
    </lineage>
</organism>
<dbReference type="EMBL" id="MN740593">
    <property type="protein sequence ID" value="QHS77565.1"/>
    <property type="molecule type" value="Genomic_DNA"/>
</dbReference>